<accession>A0ABY6L198</accession>
<evidence type="ECO:0000313" key="3">
    <source>
        <dbReference type="Proteomes" id="UP001235939"/>
    </source>
</evidence>
<dbReference type="EMBL" id="CP092874">
    <property type="protein sequence ID" value="UYV74906.1"/>
    <property type="molecule type" value="Genomic_DNA"/>
</dbReference>
<dbReference type="Pfam" id="PF03184">
    <property type="entry name" value="DDE_1"/>
    <property type="match status" value="1"/>
</dbReference>
<keyword evidence="3" id="KW-1185">Reference proteome</keyword>
<evidence type="ECO:0000313" key="2">
    <source>
        <dbReference type="EMBL" id="UYV74906.1"/>
    </source>
</evidence>
<protein>
    <submittedName>
        <fullName evidence="2">CENPBD1</fullName>
    </submittedName>
</protein>
<name>A0ABY6L198_9ARAC</name>
<dbReference type="InterPro" id="IPR004875">
    <property type="entry name" value="DDE_SF_endonuclease_dom"/>
</dbReference>
<organism evidence="2 3">
    <name type="scientific">Cordylochernes scorpioides</name>
    <dbReference type="NCBI Taxonomy" id="51811"/>
    <lineage>
        <taxon>Eukaryota</taxon>
        <taxon>Metazoa</taxon>
        <taxon>Ecdysozoa</taxon>
        <taxon>Arthropoda</taxon>
        <taxon>Chelicerata</taxon>
        <taxon>Arachnida</taxon>
        <taxon>Pseudoscorpiones</taxon>
        <taxon>Cheliferoidea</taxon>
        <taxon>Chernetidae</taxon>
        <taxon>Cordylochernes</taxon>
    </lineage>
</organism>
<feature type="domain" description="DDE-1" evidence="1">
    <location>
        <begin position="1"/>
        <end position="65"/>
    </location>
</feature>
<gene>
    <name evidence="2" type="ORF">LAZ67_12001761</name>
</gene>
<evidence type="ECO:0000259" key="1">
    <source>
        <dbReference type="Pfam" id="PF03184"/>
    </source>
</evidence>
<dbReference type="Proteomes" id="UP001235939">
    <property type="component" value="Chromosome 12"/>
</dbReference>
<sequence length="103" mass="11879">MDQGVISTFKSYYLRRTFKLLLSETDGQDKPTMLEVWKKFSIMKAIKIISDSWEEVKPSCMNGVWRKIWPECVHRSAAGVDGTPAVRHEISNLARESNFEGRN</sequence>
<reference evidence="2 3" key="1">
    <citation type="submission" date="2022-01" db="EMBL/GenBank/DDBJ databases">
        <title>A chromosomal length assembly of Cordylochernes scorpioides.</title>
        <authorList>
            <person name="Zeh D."/>
            <person name="Zeh J."/>
        </authorList>
    </citation>
    <scope>NUCLEOTIDE SEQUENCE [LARGE SCALE GENOMIC DNA]</scope>
    <source>
        <strain evidence="2">IN4F17</strain>
        <tissue evidence="2">Whole Body</tissue>
    </source>
</reference>
<proteinExistence type="predicted"/>